<evidence type="ECO:0000256" key="7">
    <source>
        <dbReference type="ARBA" id="ARBA00022801"/>
    </source>
</evidence>
<evidence type="ECO:0000256" key="13">
    <source>
        <dbReference type="ARBA" id="ARBA00045151"/>
    </source>
</evidence>
<keyword evidence="4" id="KW-0436">Ligase</keyword>
<evidence type="ECO:0000313" key="17">
    <source>
        <dbReference type="EMBL" id="KAK7481852.1"/>
    </source>
</evidence>
<comment type="function">
    <text evidence="13">Functions as an RNA ligase, in vitro. The ligation reaction entails three nucleotidyl transfer steps. In the first step, the RNA ligase reacts with ATP in the absence of nucleic acid to form a covalent ligase-AMP intermediate and release pyrophosphate. In step 2, the ligase-AMP binds to the nucleic acid and transfers the adenylate to the 5'-PO4 terminus to form an adenylylated intermediate. In step 3, the RNA ligase directs the attack of the 3'-OH on the 5'-phosphoanhydride linkage, resulting in a repaired 3'-5' phosphodiester and release of AMP. Exhibits selectivity for single-stranded RNA substrates and may not have nick-sealing activity on double-stranded DNA-RNA hybrids. May play a role in maintaining RNA integrity under stress conditions, for example in response to reactive oxygen species (ROS).</text>
</comment>
<evidence type="ECO:0000256" key="4">
    <source>
        <dbReference type="ARBA" id="ARBA00022598"/>
    </source>
</evidence>
<evidence type="ECO:0000256" key="3">
    <source>
        <dbReference type="ARBA" id="ARBA00012724"/>
    </source>
</evidence>
<evidence type="ECO:0000259" key="15">
    <source>
        <dbReference type="PROSITE" id="PS51192"/>
    </source>
</evidence>
<sequence>MSLFVVNRFTGEDPQDSQLSAQDRLEKLKSEIALRKQQRLEKKNVESPPKETQLSETLPRKKQKIGKNGVSKDAPLPKESEKVKRKKHRTGNSTPFSPKAYDKSLSSKGQTTDEKCVSDDVDSDSEHESADKDEPTAVEDNRLQAREESKGSDDADEGDPDAVGGFSVLGNFENAALKPVKRVLPDWLAHPSIIQADLKRRKCAAPGDQEGDPDMKILDEELQKRLHENGIHSFFPVQRQVVPVLMKDLKCGIFGGQCGMRPRDICVSAPTGSGKTLAFVLPVIQALRKRVVPHVRAVVILPVRDLAEQVFTVFRQYCAGTSLKVGLVVGRKTLAVEQATLVKKREGLYHSLVDILVATPGRLVDHINSTPGFDLSHLRFLVVDEADRMMEDIKQDWLVTVETAAFTAAPLAYFPLSRTPPGPLTIASAQCSQLPVKKGEIQAAGGFVGKYTTPEGLTEYFVECSAAEKPLVVLHFLHNLKFRQVLCFTNSVESTHRLYLLAKLFGGIKVCEFSSRQQGERRKKIIRQFANGKVDLLVCSDAMARGMDVENVKCVISYDNPPYIKTYIHRVGRTARAGKAGTSISLLEKKEIFHFKQMMRDAGKWPRIREMKVGRQALRPLVEPFQAALRQLPDILKNEPSKKRANQQFKVTATDVLNPEVVTSDIEHAVATEKVDGTCCLIDIYQGQPWMWARLDRKPNKAGDKKFQRYQTQLRAWRESGETGEPPTLQWDVHKDFKEVPENWIPASGIKVVDGVPQPDNIGHTPGWVPVERKSRQYCWHLASVDLDQGFGLVLRANEDNSGLLIECTPLSQLCRKTCELIGTNVNGNPYGIGSKQEPAHFLVAHGSLPVICPSPVNGPALREWFEVDEEDGSSRVEGIVWHCPSGMLFKLHRNHLNLSWPVRNPQLSQRPVRISVDSAKYSIDMDTKSQFSVLAAVHDQAAEKLCELDSLYAGER</sequence>
<evidence type="ECO:0000256" key="8">
    <source>
        <dbReference type="ARBA" id="ARBA00022806"/>
    </source>
</evidence>
<evidence type="ECO:0000256" key="2">
    <source>
        <dbReference type="ARBA" id="ARBA00001946"/>
    </source>
</evidence>
<protein>
    <recommendedName>
        <fullName evidence="11">RNA ligase 1</fullName>
        <ecNumber evidence="3">6.5.1.3</ecNumber>
    </recommendedName>
    <alternativeName>
        <fullName evidence="12">RNA ligase</fullName>
    </alternativeName>
</protein>
<dbReference type="PROSITE" id="PS51192">
    <property type="entry name" value="HELICASE_ATP_BIND_1"/>
    <property type="match status" value="1"/>
</dbReference>
<dbReference type="CDD" id="cd18787">
    <property type="entry name" value="SF2_C_DEAD"/>
    <property type="match status" value="1"/>
</dbReference>
<dbReference type="PANTHER" id="PTHR31219:SF2">
    <property type="entry name" value="RNA LIGASE 1"/>
    <property type="match status" value="1"/>
</dbReference>
<evidence type="ECO:0000256" key="9">
    <source>
        <dbReference type="ARBA" id="ARBA00022840"/>
    </source>
</evidence>
<reference evidence="17 18" key="1">
    <citation type="journal article" date="2023" name="Sci. Data">
        <title>Genome assembly of the Korean intertidal mud-creeper Batillaria attramentaria.</title>
        <authorList>
            <person name="Patra A.K."/>
            <person name="Ho P.T."/>
            <person name="Jun S."/>
            <person name="Lee S.J."/>
            <person name="Kim Y."/>
            <person name="Won Y.J."/>
        </authorList>
    </citation>
    <scope>NUCLEOTIDE SEQUENCE [LARGE SCALE GENOMIC DNA]</scope>
    <source>
        <strain evidence="17">Wonlab-2016</strain>
    </source>
</reference>
<keyword evidence="8" id="KW-0347">Helicase</keyword>
<gene>
    <name evidence="17" type="ORF">BaRGS_00026878</name>
</gene>
<dbReference type="GO" id="GO:0003972">
    <property type="term" value="F:RNA ligase (ATP) activity"/>
    <property type="evidence" value="ECO:0007669"/>
    <property type="project" value="UniProtKB-EC"/>
</dbReference>
<dbReference type="PROSITE" id="PS51194">
    <property type="entry name" value="HELICASE_CTER"/>
    <property type="match status" value="1"/>
</dbReference>
<evidence type="ECO:0000313" key="18">
    <source>
        <dbReference type="Proteomes" id="UP001519460"/>
    </source>
</evidence>
<dbReference type="InterPro" id="IPR000629">
    <property type="entry name" value="RNA-helicase_DEAD-box_CS"/>
</dbReference>
<proteinExistence type="predicted"/>
<evidence type="ECO:0000256" key="14">
    <source>
        <dbReference type="SAM" id="MobiDB-lite"/>
    </source>
</evidence>
<accession>A0ABD0K369</accession>
<organism evidence="17 18">
    <name type="scientific">Batillaria attramentaria</name>
    <dbReference type="NCBI Taxonomy" id="370345"/>
    <lineage>
        <taxon>Eukaryota</taxon>
        <taxon>Metazoa</taxon>
        <taxon>Spiralia</taxon>
        <taxon>Lophotrochozoa</taxon>
        <taxon>Mollusca</taxon>
        <taxon>Gastropoda</taxon>
        <taxon>Caenogastropoda</taxon>
        <taxon>Sorbeoconcha</taxon>
        <taxon>Cerithioidea</taxon>
        <taxon>Batillariidae</taxon>
        <taxon>Batillaria</taxon>
    </lineage>
</organism>
<name>A0ABD0K369_9CAEN</name>
<dbReference type="Pfam" id="PF00270">
    <property type="entry name" value="DEAD"/>
    <property type="match status" value="1"/>
</dbReference>
<keyword evidence="7" id="KW-0378">Hydrolase</keyword>
<evidence type="ECO:0000256" key="12">
    <source>
        <dbReference type="ARBA" id="ARBA00035432"/>
    </source>
</evidence>
<dbReference type="EMBL" id="JACVVK020000255">
    <property type="protein sequence ID" value="KAK7481852.1"/>
    <property type="molecule type" value="Genomic_DNA"/>
</dbReference>
<evidence type="ECO:0000256" key="5">
    <source>
        <dbReference type="ARBA" id="ARBA00022741"/>
    </source>
</evidence>
<evidence type="ECO:0000256" key="1">
    <source>
        <dbReference type="ARBA" id="ARBA00001936"/>
    </source>
</evidence>
<evidence type="ECO:0000259" key="16">
    <source>
        <dbReference type="PROSITE" id="PS51194"/>
    </source>
</evidence>
<dbReference type="Gene3D" id="3.40.50.300">
    <property type="entry name" value="P-loop containing nucleotide triphosphate hydrolases"/>
    <property type="match status" value="2"/>
</dbReference>
<comment type="catalytic activity">
    <reaction evidence="10">
        <text>ATP + (ribonucleotide)n-3'-hydroxyl + 5'-phospho-(ribonucleotide)m = (ribonucleotide)n+m + AMP + diphosphate.</text>
        <dbReference type="EC" id="6.5.1.3"/>
    </reaction>
</comment>
<dbReference type="EC" id="6.5.1.3" evidence="3"/>
<evidence type="ECO:0000256" key="11">
    <source>
        <dbReference type="ARBA" id="ARBA00035168"/>
    </source>
</evidence>
<dbReference type="InterPro" id="IPR027417">
    <property type="entry name" value="P-loop_NTPase"/>
</dbReference>
<dbReference type="InterPro" id="IPR041211">
    <property type="entry name" value="RLIG1"/>
</dbReference>
<evidence type="ECO:0000256" key="6">
    <source>
        <dbReference type="ARBA" id="ARBA00022800"/>
    </source>
</evidence>
<feature type="domain" description="Helicase C-terminal" evidence="16">
    <location>
        <begin position="472"/>
        <end position="633"/>
    </location>
</feature>
<dbReference type="CDD" id="cd17956">
    <property type="entry name" value="DEADc_DDX51"/>
    <property type="match status" value="1"/>
</dbReference>
<dbReference type="SMART" id="SM00490">
    <property type="entry name" value="HELICc"/>
    <property type="match status" value="1"/>
</dbReference>
<dbReference type="Pfam" id="PF17720">
    <property type="entry name" value="RLIG1"/>
    <property type="match status" value="1"/>
</dbReference>
<keyword evidence="5" id="KW-0547">Nucleotide-binding</keyword>
<dbReference type="GO" id="GO:0016787">
    <property type="term" value="F:hydrolase activity"/>
    <property type="evidence" value="ECO:0007669"/>
    <property type="project" value="UniProtKB-KW"/>
</dbReference>
<feature type="compositionally biased region" description="Basic and acidic residues" evidence="14">
    <location>
        <begin position="111"/>
        <end position="153"/>
    </location>
</feature>
<feature type="region of interest" description="Disordered" evidence="14">
    <location>
        <begin position="37"/>
        <end position="165"/>
    </location>
</feature>
<dbReference type="InterPro" id="IPR011545">
    <property type="entry name" value="DEAD/DEAH_box_helicase_dom"/>
</dbReference>
<evidence type="ECO:0000256" key="10">
    <source>
        <dbReference type="ARBA" id="ARBA00034038"/>
    </source>
</evidence>
<keyword evidence="18" id="KW-1185">Reference proteome</keyword>
<dbReference type="Pfam" id="PF00271">
    <property type="entry name" value="Helicase_C"/>
    <property type="match status" value="1"/>
</dbReference>
<feature type="compositionally biased region" description="Basic and acidic residues" evidence="14">
    <location>
        <begin position="37"/>
        <end position="49"/>
    </location>
</feature>
<dbReference type="SUPFAM" id="SSF52540">
    <property type="entry name" value="P-loop containing nucleoside triphosphate hydrolases"/>
    <property type="match status" value="1"/>
</dbReference>
<dbReference type="GO" id="GO:0005524">
    <property type="term" value="F:ATP binding"/>
    <property type="evidence" value="ECO:0007669"/>
    <property type="project" value="UniProtKB-KW"/>
</dbReference>
<comment type="cofactor">
    <cofactor evidence="1">
        <name>Mn(2+)</name>
        <dbReference type="ChEBI" id="CHEBI:29035"/>
    </cofactor>
</comment>
<dbReference type="AlphaFoldDB" id="A0ABD0K369"/>
<dbReference type="Proteomes" id="UP001519460">
    <property type="component" value="Unassembled WGS sequence"/>
</dbReference>
<feature type="region of interest" description="Disordered" evidence="14">
    <location>
        <begin position="1"/>
        <end position="22"/>
    </location>
</feature>
<feature type="domain" description="Helicase ATP-binding" evidence="15">
    <location>
        <begin position="256"/>
        <end position="410"/>
    </location>
</feature>
<dbReference type="SMART" id="SM00487">
    <property type="entry name" value="DEXDc"/>
    <property type="match status" value="1"/>
</dbReference>
<keyword evidence="9" id="KW-0067">ATP-binding</keyword>
<dbReference type="GO" id="GO:0042245">
    <property type="term" value="P:RNA repair"/>
    <property type="evidence" value="ECO:0007669"/>
    <property type="project" value="UniProtKB-KW"/>
</dbReference>
<dbReference type="PROSITE" id="PS00039">
    <property type="entry name" value="DEAD_ATP_HELICASE"/>
    <property type="match status" value="1"/>
</dbReference>
<dbReference type="InterPro" id="IPR014001">
    <property type="entry name" value="Helicase_ATP-bd"/>
</dbReference>
<keyword evidence="6" id="KW-0692">RNA repair</keyword>
<comment type="caution">
    <text evidence="17">The sequence shown here is derived from an EMBL/GenBank/DDBJ whole genome shotgun (WGS) entry which is preliminary data.</text>
</comment>
<dbReference type="PANTHER" id="PTHR31219">
    <property type="entry name" value="CHROMOSOME 28 C12ORF29 HOMOLOG"/>
    <property type="match status" value="1"/>
</dbReference>
<dbReference type="InterPro" id="IPR001650">
    <property type="entry name" value="Helicase_C-like"/>
</dbReference>
<dbReference type="GO" id="GO:0004386">
    <property type="term" value="F:helicase activity"/>
    <property type="evidence" value="ECO:0007669"/>
    <property type="project" value="UniProtKB-KW"/>
</dbReference>
<comment type="cofactor">
    <cofactor evidence="2">
        <name>Mg(2+)</name>
        <dbReference type="ChEBI" id="CHEBI:18420"/>
    </cofactor>
</comment>